<organism evidence="1">
    <name type="scientific">Anguilla anguilla</name>
    <name type="common">European freshwater eel</name>
    <name type="synonym">Muraena anguilla</name>
    <dbReference type="NCBI Taxonomy" id="7936"/>
    <lineage>
        <taxon>Eukaryota</taxon>
        <taxon>Metazoa</taxon>
        <taxon>Chordata</taxon>
        <taxon>Craniata</taxon>
        <taxon>Vertebrata</taxon>
        <taxon>Euteleostomi</taxon>
        <taxon>Actinopterygii</taxon>
        <taxon>Neopterygii</taxon>
        <taxon>Teleostei</taxon>
        <taxon>Anguilliformes</taxon>
        <taxon>Anguillidae</taxon>
        <taxon>Anguilla</taxon>
    </lineage>
</organism>
<proteinExistence type="predicted"/>
<dbReference type="EMBL" id="GBXM01039997">
    <property type="protein sequence ID" value="JAH68580.1"/>
    <property type="molecule type" value="Transcribed_RNA"/>
</dbReference>
<accession>A0A0E9UTP2</accession>
<name>A0A0E9UTP2_ANGAN</name>
<sequence>MRGVIPSLYKTRSFSLALKSDPKLQQGQQSFK</sequence>
<protein>
    <submittedName>
        <fullName evidence="1">Uncharacterized protein</fullName>
    </submittedName>
</protein>
<evidence type="ECO:0000313" key="1">
    <source>
        <dbReference type="EMBL" id="JAH68580.1"/>
    </source>
</evidence>
<reference evidence="1" key="2">
    <citation type="journal article" date="2015" name="Fish Shellfish Immunol.">
        <title>Early steps in the European eel (Anguilla anguilla)-Vibrio vulnificus interaction in the gills: Role of the RtxA13 toxin.</title>
        <authorList>
            <person name="Callol A."/>
            <person name="Pajuelo D."/>
            <person name="Ebbesson L."/>
            <person name="Teles M."/>
            <person name="MacKenzie S."/>
            <person name="Amaro C."/>
        </authorList>
    </citation>
    <scope>NUCLEOTIDE SEQUENCE</scope>
</reference>
<dbReference type="AlphaFoldDB" id="A0A0E9UTP2"/>
<reference evidence="1" key="1">
    <citation type="submission" date="2014-11" db="EMBL/GenBank/DDBJ databases">
        <authorList>
            <person name="Amaro Gonzalez C."/>
        </authorList>
    </citation>
    <scope>NUCLEOTIDE SEQUENCE</scope>
</reference>